<evidence type="ECO:0000313" key="3">
    <source>
        <dbReference type="Proteomes" id="UP000054144"/>
    </source>
</evidence>
<reference evidence="2 3" key="1">
    <citation type="journal article" date="2015" name="Fungal Genet. Biol.">
        <title>Evolution of novel wood decay mechanisms in Agaricales revealed by the genome sequences of Fistulina hepatica and Cylindrobasidium torrendii.</title>
        <authorList>
            <person name="Floudas D."/>
            <person name="Held B.W."/>
            <person name="Riley R."/>
            <person name="Nagy L.G."/>
            <person name="Koehler G."/>
            <person name="Ransdell A.S."/>
            <person name="Younus H."/>
            <person name="Chow J."/>
            <person name="Chiniquy J."/>
            <person name="Lipzen A."/>
            <person name="Tritt A."/>
            <person name="Sun H."/>
            <person name="Haridas S."/>
            <person name="LaButti K."/>
            <person name="Ohm R.A."/>
            <person name="Kues U."/>
            <person name="Blanchette R.A."/>
            <person name="Grigoriev I.V."/>
            <person name="Minto R.E."/>
            <person name="Hibbett D.S."/>
        </authorList>
    </citation>
    <scope>NUCLEOTIDE SEQUENCE [LARGE SCALE GENOMIC DNA]</scope>
    <source>
        <strain evidence="2 3">ATCC 64428</strain>
    </source>
</reference>
<accession>A0A0D7A4A3</accession>
<dbReference type="AlphaFoldDB" id="A0A0D7A4A3"/>
<dbReference type="Proteomes" id="UP000054144">
    <property type="component" value="Unassembled WGS sequence"/>
</dbReference>
<gene>
    <name evidence="2" type="ORF">FISHEDRAFT_76066</name>
</gene>
<sequence length="160" mass="16902">MSASANPSFDDAMLRTLTDDEVFNLVFLLSSDISNALLGARVHTTAAQRFNRLLVTHSWLVDDCAASAILDHVRYTLRNAQLINASWATWACPLFNKYAPVTTKLSSGPAAAISTAPMEDVMSSRLLASETDALAGPVASEAGPSTGAALGLGNLDFDSK</sequence>
<organism evidence="2 3">
    <name type="scientific">Fistulina hepatica ATCC 64428</name>
    <dbReference type="NCBI Taxonomy" id="1128425"/>
    <lineage>
        <taxon>Eukaryota</taxon>
        <taxon>Fungi</taxon>
        <taxon>Dikarya</taxon>
        <taxon>Basidiomycota</taxon>
        <taxon>Agaricomycotina</taxon>
        <taxon>Agaricomycetes</taxon>
        <taxon>Agaricomycetidae</taxon>
        <taxon>Agaricales</taxon>
        <taxon>Fistulinaceae</taxon>
        <taxon>Fistulina</taxon>
    </lineage>
</organism>
<feature type="region of interest" description="Disordered" evidence="1">
    <location>
        <begin position="138"/>
        <end position="160"/>
    </location>
</feature>
<evidence type="ECO:0000313" key="2">
    <source>
        <dbReference type="EMBL" id="KIY45822.1"/>
    </source>
</evidence>
<proteinExistence type="predicted"/>
<evidence type="ECO:0000256" key="1">
    <source>
        <dbReference type="SAM" id="MobiDB-lite"/>
    </source>
</evidence>
<keyword evidence="3" id="KW-1185">Reference proteome</keyword>
<name>A0A0D7A4A3_9AGAR</name>
<dbReference type="EMBL" id="KN882045">
    <property type="protein sequence ID" value="KIY45822.1"/>
    <property type="molecule type" value="Genomic_DNA"/>
</dbReference>
<protein>
    <submittedName>
        <fullName evidence="2">Uncharacterized protein</fullName>
    </submittedName>
</protein>